<keyword evidence="10" id="KW-1185">Reference proteome</keyword>
<dbReference type="Gene3D" id="3.40.309.10">
    <property type="entry name" value="Aldehyde Dehydrogenase, Chain A, domain 2"/>
    <property type="match status" value="1"/>
</dbReference>
<accession>A0A0S4IZS0</accession>
<keyword evidence="4" id="KW-0520">NAD</keyword>
<feature type="non-terminal residue" evidence="9">
    <location>
        <position position="516"/>
    </location>
</feature>
<dbReference type="InterPro" id="IPR016161">
    <property type="entry name" value="Ald_DH/histidinol_DH"/>
</dbReference>
<evidence type="ECO:0000256" key="7">
    <source>
        <dbReference type="RuleBase" id="RU003345"/>
    </source>
</evidence>
<evidence type="ECO:0000256" key="1">
    <source>
        <dbReference type="ARBA" id="ARBA00009986"/>
    </source>
</evidence>
<reference evidence="10" key="1">
    <citation type="submission" date="2015-09" db="EMBL/GenBank/DDBJ databases">
        <authorList>
            <consortium name="Pathogen Informatics"/>
        </authorList>
    </citation>
    <scope>NUCLEOTIDE SEQUENCE [LARGE SCALE GENOMIC DNA]</scope>
    <source>
        <strain evidence="10">Lake Konstanz</strain>
    </source>
</reference>
<dbReference type="SUPFAM" id="SSF53720">
    <property type="entry name" value="ALDH-like"/>
    <property type="match status" value="1"/>
</dbReference>
<evidence type="ECO:0000256" key="4">
    <source>
        <dbReference type="ARBA" id="ARBA00023027"/>
    </source>
</evidence>
<feature type="domain" description="Aldehyde dehydrogenase" evidence="8">
    <location>
        <begin position="45"/>
        <end position="505"/>
    </location>
</feature>
<sequence length="516" mass="55288">MMRRSNILKLSASIKAAYPFLEELGFDDLNAGCYDGKKWAASGAVSDIISPIDGKPIGPKVTMATVDDTVRCIDEMMKVKSEWATFPAPKRGEVVRQIGDELRKYLKPLGSLLAVEVGKILPEGVGEVQEFVDICDYATGLSRQLPGQVLPSERPGHFMMEQWHPMGAVGIICAFNFPIAVAGWNGALSLTCGNTHIWKSAPTTSLSSIATQKIITRVLERNNLPGALATFVTGDASVGETIVSDKRVPVVSFTGSCAAGRVVGKKLADRFARPILELGGNNAIFIMDDANLEMAVRATLFGAVGTAGQRCTTCRRLYVHEGKYEVVKRLTGLYGKLKVGNPLEEGVLVGPVHTLAAVDIFERTVAEAVAQGGKVLVGGKAFRNSTEVPGPNYVQPTIIEMPTDAAIVKEEAFVPILYTMKFKTVDEAIALNNNVDQGLSASLFTNSLQTQYKWLGPCGADTGIANVNIPTNGAEIGGAFGGEKHTGGGRESGSDSWKQYMRRQTNTINYSSALPL</sequence>
<dbReference type="EMBL" id="CYKH01000713">
    <property type="protein sequence ID" value="CUG24180.1"/>
    <property type="molecule type" value="Genomic_DNA"/>
</dbReference>
<dbReference type="PANTHER" id="PTHR43521">
    <property type="entry name" value="ALPHA-AMINOADIPIC SEMIALDEHYDE DEHYDROGENASE"/>
    <property type="match status" value="1"/>
</dbReference>
<gene>
    <name evidence="9" type="ORF">BSAL_76275</name>
</gene>
<proteinExistence type="inferred from homology"/>
<dbReference type="InterPro" id="IPR044638">
    <property type="entry name" value="ALDH7A1-like"/>
</dbReference>
<dbReference type="Proteomes" id="UP000051952">
    <property type="component" value="Unassembled WGS sequence"/>
</dbReference>
<dbReference type="OMA" id="DAWKVYM"/>
<feature type="active site" evidence="6">
    <location>
        <position position="277"/>
    </location>
</feature>
<dbReference type="GO" id="GO:0004029">
    <property type="term" value="F:aldehyde dehydrogenase (NAD+) activity"/>
    <property type="evidence" value="ECO:0007669"/>
    <property type="project" value="UniProtKB-EC"/>
</dbReference>
<name>A0A0S4IZS0_BODSA</name>
<evidence type="ECO:0000313" key="10">
    <source>
        <dbReference type="Proteomes" id="UP000051952"/>
    </source>
</evidence>
<dbReference type="InterPro" id="IPR015590">
    <property type="entry name" value="Aldehyde_DH_dom"/>
</dbReference>
<dbReference type="AlphaFoldDB" id="A0A0S4IZS0"/>
<protein>
    <recommendedName>
        <fullName evidence="5">aldehyde dehydrogenase (NAD(+))</fullName>
        <ecNumber evidence="5">1.2.1.3</ecNumber>
    </recommendedName>
</protein>
<dbReference type="FunFam" id="3.40.309.10:FF:000018">
    <property type="entry name" value="Alpha-aminoadipic semialdehyde dehydrogenase"/>
    <property type="match status" value="1"/>
</dbReference>
<evidence type="ECO:0000259" key="8">
    <source>
        <dbReference type="Pfam" id="PF00171"/>
    </source>
</evidence>
<dbReference type="EC" id="1.2.1.3" evidence="5"/>
<evidence type="ECO:0000256" key="3">
    <source>
        <dbReference type="ARBA" id="ARBA00023002"/>
    </source>
</evidence>
<evidence type="ECO:0000256" key="5">
    <source>
        <dbReference type="ARBA" id="ARBA00024226"/>
    </source>
</evidence>
<comment type="subunit">
    <text evidence="2">Homotetramer.</text>
</comment>
<organism evidence="9 10">
    <name type="scientific">Bodo saltans</name>
    <name type="common">Flagellated protozoan</name>
    <dbReference type="NCBI Taxonomy" id="75058"/>
    <lineage>
        <taxon>Eukaryota</taxon>
        <taxon>Discoba</taxon>
        <taxon>Euglenozoa</taxon>
        <taxon>Kinetoplastea</taxon>
        <taxon>Metakinetoplastina</taxon>
        <taxon>Eubodonida</taxon>
        <taxon>Bodonidae</taxon>
        <taxon>Bodo</taxon>
    </lineage>
</organism>
<dbReference type="Gene3D" id="3.40.605.10">
    <property type="entry name" value="Aldehyde Dehydrogenase, Chain A, domain 1"/>
    <property type="match status" value="1"/>
</dbReference>
<dbReference type="VEuPathDB" id="TriTrypDB:BSAL_76275"/>
<evidence type="ECO:0000256" key="6">
    <source>
        <dbReference type="PROSITE-ProRule" id="PRU10007"/>
    </source>
</evidence>
<keyword evidence="3 7" id="KW-0560">Oxidoreductase</keyword>
<evidence type="ECO:0000256" key="2">
    <source>
        <dbReference type="ARBA" id="ARBA00011881"/>
    </source>
</evidence>
<comment type="similarity">
    <text evidence="1 7">Belongs to the aldehyde dehydrogenase family.</text>
</comment>
<dbReference type="PROSITE" id="PS00687">
    <property type="entry name" value="ALDEHYDE_DEHYDR_GLU"/>
    <property type="match status" value="1"/>
</dbReference>
<dbReference type="PANTHER" id="PTHR43521:SF1">
    <property type="entry name" value="ALPHA-AMINOADIPIC SEMIALDEHYDE DEHYDROGENASE"/>
    <property type="match status" value="1"/>
</dbReference>
<dbReference type="InterPro" id="IPR029510">
    <property type="entry name" value="Ald_DH_CS_GLU"/>
</dbReference>
<dbReference type="CDD" id="cd07130">
    <property type="entry name" value="ALDH_F7_AASADH"/>
    <property type="match status" value="1"/>
</dbReference>
<dbReference type="InterPro" id="IPR016163">
    <property type="entry name" value="Ald_DH_C"/>
</dbReference>
<dbReference type="OrthoDB" id="310895at2759"/>
<evidence type="ECO:0000313" key="9">
    <source>
        <dbReference type="EMBL" id="CUG24180.1"/>
    </source>
</evidence>
<dbReference type="Pfam" id="PF00171">
    <property type="entry name" value="Aldedh"/>
    <property type="match status" value="1"/>
</dbReference>
<dbReference type="InterPro" id="IPR016162">
    <property type="entry name" value="Ald_DH_N"/>
</dbReference>